<keyword evidence="1" id="KW-0812">Transmembrane</keyword>
<proteinExistence type="predicted"/>
<sequence length="87" mass="8716">MSQASSRCLRLPETAGATAWYGAFMFLGGSVGPVIAAPAHGGSVTTAMFLVVAIALFGAALVLTGTQTQPGCDTACQARRGEASVVL</sequence>
<feature type="transmembrane region" description="Helical" evidence="1">
    <location>
        <begin position="44"/>
        <end position="63"/>
    </location>
</feature>
<dbReference type="EMBL" id="JAJNCO010000017">
    <property type="protein sequence ID" value="MCD2114137.1"/>
    <property type="molecule type" value="Genomic_DNA"/>
</dbReference>
<accession>A0AAW4XNZ8</accession>
<dbReference type="RefSeq" id="WP_230792245.1">
    <property type="nucleotide sequence ID" value="NZ_JAJNCO010000017.1"/>
</dbReference>
<name>A0AAW4XNZ8_RHORH</name>
<feature type="transmembrane region" description="Helical" evidence="1">
    <location>
        <begin position="19"/>
        <end position="37"/>
    </location>
</feature>
<reference evidence="2" key="1">
    <citation type="submission" date="2021-11" db="EMBL/GenBank/DDBJ databases">
        <title>Development of a sustainable strategy for remediation of hydrocarbon-contaminated territories based on the waste exchange concept.</title>
        <authorList>
            <person name="Elkin A."/>
        </authorList>
    </citation>
    <scope>NUCLEOTIDE SEQUENCE</scope>
    <source>
        <strain evidence="2">IEGM 757</strain>
    </source>
</reference>
<dbReference type="AlphaFoldDB" id="A0AAW4XNZ8"/>
<evidence type="ECO:0000313" key="3">
    <source>
        <dbReference type="Proteomes" id="UP001198630"/>
    </source>
</evidence>
<evidence type="ECO:0000313" key="2">
    <source>
        <dbReference type="EMBL" id="MCD2114137.1"/>
    </source>
</evidence>
<organism evidence="2 3">
    <name type="scientific">Rhodococcus rhodochrous</name>
    <dbReference type="NCBI Taxonomy" id="1829"/>
    <lineage>
        <taxon>Bacteria</taxon>
        <taxon>Bacillati</taxon>
        <taxon>Actinomycetota</taxon>
        <taxon>Actinomycetes</taxon>
        <taxon>Mycobacteriales</taxon>
        <taxon>Nocardiaceae</taxon>
        <taxon>Rhodococcus</taxon>
    </lineage>
</organism>
<evidence type="ECO:0008006" key="4">
    <source>
        <dbReference type="Google" id="ProtNLM"/>
    </source>
</evidence>
<gene>
    <name evidence="2" type="ORF">LQ384_23785</name>
</gene>
<protein>
    <recommendedName>
        <fullName evidence="4">MFS transporter</fullName>
    </recommendedName>
</protein>
<keyword evidence="1" id="KW-0472">Membrane</keyword>
<comment type="caution">
    <text evidence="2">The sequence shown here is derived from an EMBL/GenBank/DDBJ whole genome shotgun (WGS) entry which is preliminary data.</text>
</comment>
<keyword evidence="1" id="KW-1133">Transmembrane helix</keyword>
<dbReference type="Proteomes" id="UP001198630">
    <property type="component" value="Unassembled WGS sequence"/>
</dbReference>
<evidence type="ECO:0000256" key="1">
    <source>
        <dbReference type="SAM" id="Phobius"/>
    </source>
</evidence>